<reference evidence="1 2" key="1">
    <citation type="journal article" date="2011" name="J. Bacteriol.">
        <title>Comparative genomics of 28 Salmonella enterica isolates: evidence for CRISPR-mediated adaptive sublineage evolution.</title>
        <authorList>
            <person name="Fricke W.F."/>
            <person name="Mammel M.K."/>
            <person name="McDermott P.F."/>
            <person name="Tartera C."/>
            <person name="White D.G."/>
            <person name="Leclerc J.E."/>
            <person name="Ravel J."/>
            <person name="Cebula T.A."/>
        </authorList>
    </citation>
    <scope>NUCLEOTIDE SEQUENCE [LARGE SCALE GENOMIC DNA]</scope>
    <source>
        <strain evidence="1 2">CT_02021853</strain>
    </source>
</reference>
<evidence type="ECO:0000313" key="1">
    <source>
        <dbReference type="EMBL" id="ACH76652.1"/>
    </source>
</evidence>
<gene>
    <name evidence="1" type="ordered locus">SeD_A2330</name>
</gene>
<proteinExistence type="predicted"/>
<evidence type="ECO:0000313" key="2">
    <source>
        <dbReference type="Proteomes" id="UP000008322"/>
    </source>
</evidence>
<organism evidence="1 2">
    <name type="scientific">Salmonella dublin (strain CT_02021853)</name>
    <dbReference type="NCBI Taxonomy" id="439851"/>
    <lineage>
        <taxon>Bacteria</taxon>
        <taxon>Pseudomonadati</taxon>
        <taxon>Pseudomonadota</taxon>
        <taxon>Gammaproteobacteria</taxon>
        <taxon>Enterobacterales</taxon>
        <taxon>Enterobacteriaceae</taxon>
        <taxon>Salmonella</taxon>
    </lineage>
</organism>
<protein>
    <submittedName>
        <fullName evidence="1">Uncharacterized protein</fullName>
    </submittedName>
</protein>
<dbReference type="EMBL" id="CP001144">
    <property type="protein sequence ID" value="ACH76652.1"/>
    <property type="molecule type" value="Genomic_DNA"/>
</dbReference>
<accession>A0A6C7A091</accession>
<sequence length="43" mass="4923">MYCHFISLRTLPVLKIETAKGREGSLGLLQTDLDELLLNYNNE</sequence>
<dbReference type="Proteomes" id="UP000008322">
    <property type="component" value="Chromosome"/>
</dbReference>
<dbReference type="AlphaFoldDB" id="A0A6C7A091"/>
<name>A0A6C7A091_SALDC</name>
<dbReference type="KEGG" id="sed:SeD_A2330"/>